<evidence type="ECO:0000313" key="3">
    <source>
        <dbReference type="EMBL" id="NDO79013.1"/>
    </source>
</evidence>
<protein>
    <recommendedName>
        <fullName evidence="2">FAD-binding domain-containing protein</fullName>
    </recommendedName>
</protein>
<gene>
    <name evidence="3" type="ORF">GKZ75_12480</name>
</gene>
<accession>A0A6N9R1C3</accession>
<feature type="domain" description="FAD-binding" evidence="2">
    <location>
        <begin position="2"/>
        <end position="104"/>
    </location>
</feature>
<evidence type="ECO:0000313" key="4">
    <source>
        <dbReference type="Proteomes" id="UP000471026"/>
    </source>
</evidence>
<organism evidence="3 4">
    <name type="scientific">Kocuria marina subsp. indica</name>
    <dbReference type="NCBI Taxonomy" id="1049583"/>
    <lineage>
        <taxon>Bacteria</taxon>
        <taxon>Bacillati</taxon>
        <taxon>Actinomycetota</taxon>
        <taxon>Actinomycetes</taxon>
        <taxon>Micrococcales</taxon>
        <taxon>Micrococcaceae</taxon>
        <taxon>Kocuria</taxon>
    </lineage>
</organism>
<comment type="caution">
    <text evidence="3">The sequence shown here is derived from an EMBL/GenBank/DDBJ whole genome shotgun (WGS) entry which is preliminary data.</text>
</comment>
<evidence type="ECO:0000256" key="1">
    <source>
        <dbReference type="SAM" id="MobiDB-lite"/>
    </source>
</evidence>
<feature type="compositionally biased region" description="Basic residues" evidence="1">
    <location>
        <begin position="199"/>
        <end position="216"/>
    </location>
</feature>
<feature type="region of interest" description="Disordered" evidence="1">
    <location>
        <begin position="170"/>
        <end position="242"/>
    </location>
</feature>
<reference evidence="3 4" key="1">
    <citation type="submission" date="2019-11" db="EMBL/GenBank/DDBJ databases">
        <title>Draft genome sequence of Kocuria indica DP-K7, a methyl red degrading Actinobacterium.</title>
        <authorList>
            <person name="Kumaran S."/>
            <person name="Tischler D."/>
            <person name="Ngo A.C.R."/>
            <person name="Schultes F."/>
        </authorList>
    </citation>
    <scope>NUCLEOTIDE SEQUENCE [LARGE SCALE GENOMIC DNA]</scope>
    <source>
        <strain evidence="3 4">DP-K7</strain>
    </source>
</reference>
<dbReference type="Pfam" id="PF01494">
    <property type="entry name" value="FAD_binding_3"/>
    <property type="match status" value="1"/>
</dbReference>
<dbReference type="Gene3D" id="3.30.9.10">
    <property type="entry name" value="D-Amino Acid Oxidase, subunit A, domain 2"/>
    <property type="match status" value="1"/>
</dbReference>
<dbReference type="Gene3D" id="3.40.30.120">
    <property type="match status" value="1"/>
</dbReference>
<sequence length="267" mass="29737">MIGADGGRSFVGQQAGTGMEGKTGLGYAVNVWFEADLTKYREHRPGTLFFSMQPGRDVSLDSGTFITVHAWDGWVLIVIYDPAVEQIDLGEDAMMERVRKNISQWRIHHLLAETYRKGRAALEDGPMLAFVHDHEFVHQPLAHPGAVVPRVWLKQDGRRVSTIDLVGRGRVHPADRDRRGAVARGRSRRRRGTGSADRRPRHRCGTGPRGSHRRTACRAAQHPGHPRKGCTRRAERPRPGRTAHGRSLIMALGLLVLRPALGLLLFG</sequence>
<dbReference type="GO" id="GO:0071949">
    <property type="term" value="F:FAD binding"/>
    <property type="evidence" value="ECO:0007669"/>
    <property type="project" value="InterPro"/>
</dbReference>
<proteinExistence type="predicted"/>
<dbReference type="EMBL" id="WMHZ01000023">
    <property type="protein sequence ID" value="NDO79013.1"/>
    <property type="molecule type" value="Genomic_DNA"/>
</dbReference>
<evidence type="ECO:0000259" key="2">
    <source>
        <dbReference type="Pfam" id="PF01494"/>
    </source>
</evidence>
<dbReference type="AlphaFoldDB" id="A0A6N9R1C3"/>
<name>A0A6N9R1C3_9MICC</name>
<dbReference type="InterPro" id="IPR002938">
    <property type="entry name" value="FAD-bd"/>
</dbReference>
<dbReference type="Proteomes" id="UP000471026">
    <property type="component" value="Unassembled WGS sequence"/>
</dbReference>